<organism evidence="9 10">
    <name type="scientific">Levilinea saccharolytica</name>
    <dbReference type="NCBI Taxonomy" id="229921"/>
    <lineage>
        <taxon>Bacteria</taxon>
        <taxon>Bacillati</taxon>
        <taxon>Chloroflexota</taxon>
        <taxon>Anaerolineae</taxon>
        <taxon>Anaerolineales</taxon>
        <taxon>Anaerolineaceae</taxon>
        <taxon>Levilinea</taxon>
    </lineage>
</organism>
<dbReference type="InterPro" id="IPR017972">
    <property type="entry name" value="Cyt_P450_CS"/>
</dbReference>
<dbReference type="CDD" id="cd20620">
    <property type="entry name" value="CYP132-like"/>
    <property type="match status" value="1"/>
</dbReference>
<evidence type="ECO:0000256" key="2">
    <source>
        <dbReference type="ARBA" id="ARBA00022617"/>
    </source>
</evidence>
<feature type="binding site" description="axial binding residue" evidence="7">
    <location>
        <position position="397"/>
    </location>
    <ligand>
        <name>heme</name>
        <dbReference type="ChEBI" id="CHEBI:30413"/>
    </ligand>
    <ligandPart>
        <name>Fe</name>
        <dbReference type="ChEBI" id="CHEBI:18248"/>
    </ligandPart>
</feature>
<evidence type="ECO:0000256" key="5">
    <source>
        <dbReference type="ARBA" id="ARBA00023004"/>
    </source>
</evidence>
<dbReference type="GO" id="GO:0005506">
    <property type="term" value="F:iron ion binding"/>
    <property type="evidence" value="ECO:0007669"/>
    <property type="project" value="InterPro"/>
</dbReference>
<evidence type="ECO:0000256" key="7">
    <source>
        <dbReference type="PIRSR" id="PIRSR602401-1"/>
    </source>
</evidence>
<accession>A0A0P6Z1V7</accession>
<dbReference type="EMBL" id="LGCM01000007">
    <property type="protein sequence ID" value="KPL91102.1"/>
    <property type="molecule type" value="Genomic_DNA"/>
</dbReference>
<dbReference type="SUPFAM" id="SSF48264">
    <property type="entry name" value="Cytochrome P450"/>
    <property type="match status" value="1"/>
</dbReference>
<evidence type="ECO:0000313" key="10">
    <source>
        <dbReference type="Proteomes" id="UP000050501"/>
    </source>
</evidence>
<dbReference type="GO" id="GO:0004497">
    <property type="term" value="F:monooxygenase activity"/>
    <property type="evidence" value="ECO:0007669"/>
    <property type="project" value="UniProtKB-KW"/>
</dbReference>
<keyword evidence="3 7" id="KW-0479">Metal-binding</keyword>
<name>A0A0P6Z1V7_9CHLR</name>
<dbReference type="PANTHER" id="PTHR24291:SF50">
    <property type="entry name" value="BIFUNCTIONAL ALBAFLAVENONE MONOOXYGENASE_TERPENE SYNTHASE"/>
    <property type="match status" value="1"/>
</dbReference>
<comment type="similarity">
    <text evidence="1 8">Belongs to the cytochrome P450 family.</text>
</comment>
<proteinExistence type="inferred from homology"/>
<dbReference type="AlphaFoldDB" id="A0A0P6Z1V7"/>
<dbReference type="GO" id="GO:0016705">
    <property type="term" value="F:oxidoreductase activity, acting on paired donors, with incorporation or reduction of molecular oxygen"/>
    <property type="evidence" value="ECO:0007669"/>
    <property type="project" value="InterPro"/>
</dbReference>
<evidence type="ECO:0000256" key="1">
    <source>
        <dbReference type="ARBA" id="ARBA00010617"/>
    </source>
</evidence>
<evidence type="ECO:0000313" key="9">
    <source>
        <dbReference type="EMBL" id="KPL91102.1"/>
    </source>
</evidence>
<keyword evidence="5 7" id="KW-0408">Iron</keyword>
<reference evidence="9 10" key="1">
    <citation type="submission" date="2015-07" db="EMBL/GenBank/DDBJ databases">
        <title>Genome sequence of Levilinea saccharolytica DSM 16555.</title>
        <authorList>
            <person name="Hemp J."/>
            <person name="Ward L.M."/>
            <person name="Pace L.A."/>
            <person name="Fischer W.W."/>
        </authorList>
    </citation>
    <scope>NUCLEOTIDE SEQUENCE [LARGE SCALE GENOMIC DNA]</scope>
    <source>
        <strain evidence="9 10">KIBI-1</strain>
    </source>
</reference>
<keyword evidence="4 8" id="KW-0560">Oxidoreductase</keyword>
<dbReference type="InterPro" id="IPR001128">
    <property type="entry name" value="Cyt_P450"/>
</dbReference>
<dbReference type="RefSeq" id="WP_075070866.1">
    <property type="nucleotide sequence ID" value="NZ_LGCM01000007.1"/>
</dbReference>
<comment type="caution">
    <text evidence="9">The sequence shown here is derived from an EMBL/GenBank/DDBJ whole genome shotgun (WGS) entry which is preliminary data.</text>
</comment>
<evidence type="ECO:0000256" key="6">
    <source>
        <dbReference type="ARBA" id="ARBA00023033"/>
    </source>
</evidence>
<dbReference type="PRINTS" id="PR00463">
    <property type="entry name" value="EP450I"/>
</dbReference>
<keyword evidence="6 8" id="KW-0503">Monooxygenase</keyword>
<keyword evidence="10" id="KW-1185">Reference proteome</keyword>
<comment type="cofactor">
    <cofactor evidence="7">
        <name>heme</name>
        <dbReference type="ChEBI" id="CHEBI:30413"/>
    </cofactor>
</comment>
<dbReference type="InterPro" id="IPR036396">
    <property type="entry name" value="Cyt_P450_sf"/>
</dbReference>
<dbReference type="PROSITE" id="PS00086">
    <property type="entry name" value="CYTOCHROME_P450"/>
    <property type="match status" value="1"/>
</dbReference>
<keyword evidence="2 7" id="KW-0349">Heme</keyword>
<evidence type="ECO:0000256" key="4">
    <source>
        <dbReference type="ARBA" id="ARBA00023002"/>
    </source>
</evidence>
<sequence length="460" mass="50936">MVTTTIPGLTSRQLLGQLRRVQSDTLGFLMDCVQTYGDLVSFQAGPTTAVLVNQPEGVRHILQDNARNYSKDTVQYNALSTITGRGLLTSDGDLWFRQRRLEQPAFSRPRLAALDTFVVPAVQRLLDHWETHLPTGQSIDVDQHMMQVTLEIVGKALFSIDLSSQAPALTSAVLTTLDHIVHRARNPISLPDFLPTRRNLRFRAALSTLDAAVYDLMAARQEAGDPGEDMLGMLMKARDEETGQPMSERQVRDEVITLLIAGHETVASALTWTFHLLAANPGARQRLENEVHSVLGGRLPTTADLPNLPYTGWVFSEALRLYPPAWLITRKALAEDQISGHTLAPGTLIILSPYVLQRTPAYWPEPERFLPERFEPSAEKARPRYAYIPFGGGPRLCIGSNFAQIEAQLILALVAQRFRLDPDPRAAVIPDPLVTIRPRGGLHMTLARSHPEPTPAEAAV</sequence>
<dbReference type="Proteomes" id="UP000050501">
    <property type="component" value="Unassembled WGS sequence"/>
</dbReference>
<dbReference type="Gene3D" id="1.10.630.10">
    <property type="entry name" value="Cytochrome P450"/>
    <property type="match status" value="1"/>
</dbReference>
<evidence type="ECO:0008006" key="11">
    <source>
        <dbReference type="Google" id="ProtNLM"/>
    </source>
</evidence>
<dbReference type="InterPro" id="IPR050196">
    <property type="entry name" value="Cytochrome_P450_Monoox"/>
</dbReference>
<dbReference type="PRINTS" id="PR00385">
    <property type="entry name" value="P450"/>
</dbReference>
<evidence type="ECO:0000256" key="8">
    <source>
        <dbReference type="RuleBase" id="RU000461"/>
    </source>
</evidence>
<dbReference type="STRING" id="229921.ADN01_01670"/>
<evidence type="ECO:0000256" key="3">
    <source>
        <dbReference type="ARBA" id="ARBA00022723"/>
    </source>
</evidence>
<protein>
    <recommendedName>
        <fullName evidence="11">Cytochrome P450</fullName>
    </recommendedName>
</protein>
<dbReference type="PANTHER" id="PTHR24291">
    <property type="entry name" value="CYTOCHROME P450 FAMILY 4"/>
    <property type="match status" value="1"/>
</dbReference>
<dbReference type="GO" id="GO:0020037">
    <property type="term" value="F:heme binding"/>
    <property type="evidence" value="ECO:0007669"/>
    <property type="project" value="InterPro"/>
</dbReference>
<gene>
    <name evidence="9" type="ORF">ADN01_01670</name>
</gene>
<dbReference type="Pfam" id="PF00067">
    <property type="entry name" value="p450"/>
    <property type="match status" value="1"/>
</dbReference>
<dbReference type="InterPro" id="IPR002401">
    <property type="entry name" value="Cyt_P450_E_grp-I"/>
</dbReference>